<proteinExistence type="predicted"/>
<dbReference type="EMBL" id="NBSK02000004">
    <property type="protein sequence ID" value="KAJ0214162.1"/>
    <property type="molecule type" value="Genomic_DNA"/>
</dbReference>
<name>A0A9R1VUI6_LACSA</name>
<evidence type="ECO:0000256" key="1">
    <source>
        <dbReference type="SAM" id="MobiDB-lite"/>
    </source>
</evidence>
<accession>A0A9R1VUI6</accession>
<evidence type="ECO:0000313" key="2">
    <source>
        <dbReference type="EMBL" id="KAJ0214162.1"/>
    </source>
</evidence>
<feature type="compositionally biased region" description="Acidic residues" evidence="1">
    <location>
        <begin position="71"/>
        <end position="80"/>
    </location>
</feature>
<reference evidence="2 3" key="1">
    <citation type="journal article" date="2017" name="Nat. Commun.">
        <title>Genome assembly with in vitro proximity ligation data and whole-genome triplication in lettuce.</title>
        <authorList>
            <person name="Reyes-Chin-Wo S."/>
            <person name="Wang Z."/>
            <person name="Yang X."/>
            <person name="Kozik A."/>
            <person name="Arikit S."/>
            <person name="Song C."/>
            <person name="Xia L."/>
            <person name="Froenicke L."/>
            <person name="Lavelle D.O."/>
            <person name="Truco M.J."/>
            <person name="Xia R."/>
            <person name="Zhu S."/>
            <person name="Xu C."/>
            <person name="Xu H."/>
            <person name="Xu X."/>
            <person name="Cox K."/>
            <person name="Korf I."/>
            <person name="Meyers B.C."/>
            <person name="Michelmore R.W."/>
        </authorList>
    </citation>
    <scope>NUCLEOTIDE SEQUENCE [LARGE SCALE GENOMIC DNA]</scope>
    <source>
        <strain evidence="3">cv. Salinas</strain>
        <tissue evidence="2">Seedlings</tissue>
    </source>
</reference>
<organism evidence="2 3">
    <name type="scientific">Lactuca sativa</name>
    <name type="common">Garden lettuce</name>
    <dbReference type="NCBI Taxonomy" id="4236"/>
    <lineage>
        <taxon>Eukaryota</taxon>
        <taxon>Viridiplantae</taxon>
        <taxon>Streptophyta</taxon>
        <taxon>Embryophyta</taxon>
        <taxon>Tracheophyta</taxon>
        <taxon>Spermatophyta</taxon>
        <taxon>Magnoliopsida</taxon>
        <taxon>eudicotyledons</taxon>
        <taxon>Gunneridae</taxon>
        <taxon>Pentapetalae</taxon>
        <taxon>asterids</taxon>
        <taxon>campanulids</taxon>
        <taxon>Asterales</taxon>
        <taxon>Asteraceae</taxon>
        <taxon>Cichorioideae</taxon>
        <taxon>Cichorieae</taxon>
        <taxon>Lactucinae</taxon>
        <taxon>Lactuca</taxon>
    </lineage>
</organism>
<sequence length="86" mass="10091">MRSCVFDVTGLLSDIIETRYFEDDVLSKTRGRKENIFKVQTNENPKAPIKPPVIKQQLKRKEKLFNKEPIIDDSEDEEPDEAKLKR</sequence>
<evidence type="ECO:0000313" key="3">
    <source>
        <dbReference type="Proteomes" id="UP000235145"/>
    </source>
</evidence>
<dbReference type="Proteomes" id="UP000235145">
    <property type="component" value="Unassembled WGS sequence"/>
</dbReference>
<gene>
    <name evidence="2" type="ORF">LSAT_V11C400209650</name>
</gene>
<comment type="caution">
    <text evidence="2">The sequence shown here is derived from an EMBL/GenBank/DDBJ whole genome shotgun (WGS) entry which is preliminary data.</text>
</comment>
<dbReference type="AlphaFoldDB" id="A0A9R1VUI6"/>
<keyword evidence="3" id="KW-1185">Reference proteome</keyword>
<protein>
    <submittedName>
        <fullName evidence="2">Uncharacterized protein</fullName>
    </submittedName>
</protein>
<feature type="region of interest" description="Disordered" evidence="1">
    <location>
        <begin position="65"/>
        <end position="86"/>
    </location>
</feature>